<reference evidence="1 2" key="1">
    <citation type="submission" date="2018-08" db="EMBL/GenBank/DDBJ databases">
        <title>Flavobacterium tibetense sp. nov., isolated from a wetland YonghuCo on Tibetan Plateau.</title>
        <authorList>
            <person name="Phurbu D."/>
            <person name="Lu H."/>
            <person name="Xing P."/>
        </authorList>
    </citation>
    <scope>NUCLEOTIDE SEQUENCE [LARGE SCALE GENOMIC DNA]</scope>
    <source>
        <strain evidence="1 2">DJC</strain>
    </source>
</reference>
<organism evidence="1 2">
    <name type="scientific">Pseudotabrizicola alkalilacus</name>
    <dbReference type="NCBI Taxonomy" id="2305252"/>
    <lineage>
        <taxon>Bacteria</taxon>
        <taxon>Pseudomonadati</taxon>
        <taxon>Pseudomonadota</taxon>
        <taxon>Alphaproteobacteria</taxon>
        <taxon>Rhodobacterales</taxon>
        <taxon>Paracoccaceae</taxon>
        <taxon>Pseudotabrizicola</taxon>
    </lineage>
</organism>
<protein>
    <submittedName>
        <fullName evidence="1">Uncharacterized protein</fullName>
    </submittedName>
</protein>
<keyword evidence="2" id="KW-1185">Reference proteome</keyword>
<evidence type="ECO:0000313" key="1">
    <source>
        <dbReference type="EMBL" id="RGP36722.1"/>
    </source>
</evidence>
<dbReference type="EMBL" id="QWEY01000007">
    <property type="protein sequence ID" value="RGP36722.1"/>
    <property type="molecule type" value="Genomic_DNA"/>
</dbReference>
<accession>A0A411Z101</accession>
<gene>
    <name evidence="1" type="ORF">D1012_13790</name>
</gene>
<dbReference type="RefSeq" id="WP_118153167.1">
    <property type="nucleotide sequence ID" value="NZ_QWEY01000007.1"/>
</dbReference>
<proteinExistence type="predicted"/>
<comment type="caution">
    <text evidence="1">The sequence shown here is derived from an EMBL/GenBank/DDBJ whole genome shotgun (WGS) entry which is preliminary data.</text>
</comment>
<name>A0A411Z101_9RHOB</name>
<sequence>MQGFLSHPLTSGAALGYWRLGQTVEARFDLPDQPMAGEMDPFFFLTKDKNFIPHEYPCRTQFAADRRAQRPQAAGAFQASRNWLPFGSPRLDLSGFWFRPTHIATWAETVIRAQAAGQARLRLRTCGGAVLFVNGAEVGWMAPYKRNAETAAEFEVALTAGDNRVEVFFDDLAERDARYYIQLDWLDGPEAEAGIPTDCTTDLARALETALATMHFDAPAYTGGEVALVLPVPLPVDVAAAIRVEGDFMSHHPAALRRQLPAGAKLLVIDRAENLPGDFRHFIPTLTADGFAATRTFGVEVCDLAAQGTVPETLDQRIDEALTWVATRAEPDTVAALARLAQGLSGPETEAMIDATLPAIEDCWDCADFALVPLLWGRIRFGHLLSDRVRDRIDAAILGYRYWMDEPGNDVQWYFSENHALLFHTSAYLAGDLLPEATFRRSGRSGAEQSATGRDRVRAWLDHFEAWEMAEFNSAPYFPIDLKGLTALYALAPDADIRERAGRAVVRLVEVVANSAHHGVITAAQGRSYEHTLRAGRTLELSAITRMLWGMGQFGARFHCLPGLALALRDHGLQLDAGLADRASLAAGEQEWVFAQGEGRFAALYHAKTAGWAMGSTAAYRWFDWGYQETLIHGRLGTNPDAQIWINHPGEVIHSGYGRPSYWGGSASVPRVQQYRGLALVWFDGQPEQPDFTHCWFPAIAFDETRLNGDLAAASAGEGAMLIRASDTLEMVADGPTAGCELRLAGRQGWWIVRMGAKGQGLDAYVAQFSQLSPDADANPRATVTVEDPEYGPVQFHADGRIEAEGRVVNPKDWTVAGHRTLHR</sequence>
<evidence type="ECO:0000313" key="2">
    <source>
        <dbReference type="Proteomes" id="UP000284547"/>
    </source>
</evidence>
<dbReference type="AlphaFoldDB" id="A0A411Z101"/>
<dbReference type="Proteomes" id="UP000284547">
    <property type="component" value="Unassembled WGS sequence"/>
</dbReference>
<dbReference type="OrthoDB" id="1029638at2"/>